<feature type="compositionally biased region" description="Basic and acidic residues" evidence="3">
    <location>
        <begin position="940"/>
        <end position="954"/>
    </location>
</feature>
<dbReference type="Gene3D" id="1.10.10.10">
    <property type="entry name" value="Winged helix-like DNA-binding domain superfamily/Winged helix DNA-binding domain"/>
    <property type="match status" value="1"/>
</dbReference>
<dbReference type="PRINTS" id="PR00038">
    <property type="entry name" value="HTHLUXR"/>
</dbReference>
<dbReference type="RefSeq" id="WP_231332354.1">
    <property type="nucleotide sequence ID" value="NZ_CP059572.1"/>
</dbReference>
<keyword evidence="2" id="KW-0067">ATP-binding</keyword>
<dbReference type="PANTHER" id="PTHR16305">
    <property type="entry name" value="TESTICULAR SOLUBLE ADENYLYL CYCLASE"/>
    <property type="match status" value="1"/>
</dbReference>
<dbReference type="SUPFAM" id="SSF48452">
    <property type="entry name" value="TPR-like"/>
    <property type="match status" value="1"/>
</dbReference>
<sequence>MITTQGDPVKLVERDEELAALDGLLAGFTRTRGSVVLVSGGIATGKTVLLRTFAERAAGRGALYLGAVASRLERNVPFGVLEQLFRSPDLPDASAEAAMRWLDAGVRGASPDGTGPAADAGRLSSPVLRGLCDVLRGLTDGRPVVIGVDDAHYADETSLGCLFYLLRRLRSARLHLVFSECTHLAAANALLHSEVLRDPSLCRIRLEPLSREGVADMVAARLGTQDARDLAPAFHEASAGYPPLVQALIEDHRADPGMAAAAPAGGDAFGRAVLNLLYRYEPPVMEVARATAILGEHASVKLLGRILDIDAGSVAQALNTLTGAGIWADGRFRHAALPAAILDGTPPTARMVTHGRAAELLNNEGVAAAEVAAHIVAADHIEAPWVIPILREAAEHALANDNVLTSLHYLRAAYQLCDDERQRPAIASALADAEWRVDPARVLRHLHEINPAANGHPLDGMDGYDGFTPVTYLLWHGRMAEALDIVGTSPHDRDGVPSAADLETPRLWAAYLYPGLLRDHFAEHPGPTAHGAGWAAAPNPELQGAAMLASGLVHGSANGILDTAEGILQRSRLNHRTFAPLTSALALLIYNDRLDQAAAWCDSLLEEAAARSSPTWHALFSAERALIAVRRGDLAAARRYADFALRLIPPASWGVAVGLPLAAMVHAATAMGDVEDAATYLDVPVREAMFQTRMGLHYLCARGRHHLEAGRPHAALSDFRACGKLMAGWGIDLPAVEPWRAGAAQAHLLLGEELEARRLIDGQLALLSPAHLRTRGISLRVQAATRDVDARPALLREAVAVLERGGDQLELAYALADLGDACRARGEARDARALARRACDLARTCGIDLPDRGDAAEPAEADPDAGRATELSDAEQRVAALAADGYTNREISERLYITISTVEQHLTKIYRKLNVKRFDLRSALQRSGADMADDPAPGVPREDGKVRLVGDEPRPQQGGGRKLWPANRSVAACNGCG</sequence>
<dbReference type="Gene3D" id="3.40.50.300">
    <property type="entry name" value="P-loop containing nucleotide triphosphate hydrolases"/>
    <property type="match status" value="1"/>
</dbReference>
<dbReference type="SUPFAM" id="SSF52540">
    <property type="entry name" value="P-loop containing nucleoside triphosphate hydrolases"/>
    <property type="match status" value="1"/>
</dbReference>
<evidence type="ECO:0000313" key="6">
    <source>
        <dbReference type="Proteomes" id="UP001049518"/>
    </source>
</evidence>
<organism evidence="5 6">
    <name type="scientific">Actinomadura graeca</name>
    <dbReference type="NCBI Taxonomy" id="2750812"/>
    <lineage>
        <taxon>Bacteria</taxon>
        <taxon>Bacillati</taxon>
        <taxon>Actinomycetota</taxon>
        <taxon>Actinomycetes</taxon>
        <taxon>Streptosporangiales</taxon>
        <taxon>Thermomonosporaceae</taxon>
        <taxon>Actinomadura</taxon>
    </lineage>
</organism>
<dbReference type="SUPFAM" id="SSF46894">
    <property type="entry name" value="C-terminal effector domain of the bipartite response regulators"/>
    <property type="match status" value="1"/>
</dbReference>
<keyword evidence="1" id="KW-0547">Nucleotide-binding</keyword>
<keyword evidence="6" id="KW-1185">Reference proteome</keyword>
<dbReference type="SMART" id="SM00421">
    <property type="entry name" value="HTH_LUXR"/>
    <property type="match status" value="1"/>
</dbReference>
<dbReference type="Proteomes" id="UP001049518">
    <property type="component" value="Chromosome"/>
</dbReference>
<dbReference type="InterPro" id="IPR016032">
    <property type="entry name" value="Sig_transdc_resp-reg_C-effctor"/>
</dbReference>
<name>A0ABX8R6H9_9ACTN</name>
<dbReference type="EMBL" id="CP059572">
    <property type="protein sequence ID" value="QXJ26126.1"/>
    <property type="molecule type" value="Genomic_DNA"/>
</dbReference>
<dbReference type="InterPro" id="IPR036388">
    <property type="entry name" value="WH-like_DNA-bd_sf"/>
</dbReference>
<proteinExistence type="predicted"/>
<gene>
    <name evidence="5" type="ORF">AGRA3207_007733</name>
</gene>
<evidence type="ECO:0000256" key="1">
    <source>
        <dbReference type="ARBA" id="ARBA00022741"/>
    </source>
</evidence>
<accession>A0ABX8R6H9</accession>
<feature type="domain" description="HTH luxR-type" evidence="4">
    <location>
        <begin position="864"/>
        <end position="928"/>
    </location>
</feature>
<evidence type="ECO:0000259" key="4">
    <source>
        <dbReference type="PROSITE" id="PS50043"/>
    </source>
</evidence>
<evidence type="ECO:0000313" key="5">
    <source>
        <dbReference type="EMBL" id="QXJ26126.1"/>
    </source>
</evidence>
<dbReference type="CDD" id="cd06170">
    <property type="entry name" value="LuxR_C_like"/>
    <property type="match status" value="1"/>
</dbReference>
<dbReference type="Pfam" id="PF13191">
    <property type="entry name" value="AAA_16"/>
    <property type="match status" value="1"/>
</dbReference>
<reference evidence="5" key="1">
    <citation type="submission" date="2020-07" db="EMBL/GenBank/DDBJ databases">
        <authorList>
            <person name="Tarantini F.S."/>
            <person name="Hong K.W."/>
            <person name="Chan K.G."/>
        </authorList>
    </citation>
    <scope>NUCLEOTIDE SEQUENCE</scope>
    <source>
        <strain evidence="5">32-07</strain>
    </source>
</reference>
<dbReference type="Pfam" id="PF00196">
    <property type="entry name" value="GerE"/>
    <property type="match status" value="1"/>
</dbReference>
<feature type="region of interest" description="Disordered" evidence="3">
    <location>
        <begin position="926"/>
        <end position="965"/>
    </location>
</feature>
<dbReference type="InterPro" id="IPR000792">
    <property type="entry name" value="Tscrpt_reg_LuxR_C"/>
</dbReference>
<protein>
    <submittedName>
        <fullName evidence="5">AAA family ATPase</fullName>
    </submittedName>
</protein>
<feature type="region of interest" description="Disordered" evidence="3">
    <location>
        <begin position="852"/>
        <end position="872"/>
    </location>
</feature>
<dbReference type="InterPro" id="IPR041664">
    <property type="entry name" value="AAA_16"/>
</dbReference>
<dbReference type="InterPro" id="IPR027417">
    <property type="entry name" value="P-loop_NTPase"/>
</dbReference>
<dbReference type="PANTHER" id="PTHR16305:SF35">
    <property type="entry name" value="TRANSCRIPTIONAL ACTIVATOR DOMAIN"/>
    <property type="match status" value="1"/>
</dbReference>
<evidence type="ECO:0000256" key="3">
    <source>
        <dbReference type="SAM" id="MobiDB-lite"/>
    </source>
</evidence>
<dbReference type="Gene3D" id="1.25.40.10">
    <property type="entry name" value="Tetratricopeptide repeat domain"/>
    <property type="match status" value="1"/>
</dbReference>
<dbReference type="InterPro" id="IPR011990">
    <property type="entry name" value="TPR-like_helical_dom_sf"/>
</dbReference>
<evidence type="ECO:0000256" key="2">
    <source>
        <dbReference type="ARBA" id="ARBA00022840"/>
    </source>
</evidence>
<dbReference type="PROSITE" id="PS50043">
    <property type="entry name" value="HTH_LUXR_2"/>
    <property type="match status" value="1"/>
</dbReference>